<dbReference type="EMBL" id="CP020771">
    <property type="protein sequence ID" value="ARI81084.1"/>
    <property type="molecule type" value="Genomic_DNA"/>
</dbReference>
<protein>
    <submittedName>
        <fullName evidence="1">Uncharacterized protein</fullName>
    </submittedName>
</protein>
<evidence type="ECO:0000313" key="1">
    <source>
        <dbReference type="EMBL" id="ARI81084.1"/>
    </source>
</evidence>
<gene>
    <name evidence="1" type="ORF">BH695_1803</name>
</gene>
<dbReference type="AlphaFoldDB" id="A0AB33BK75"/>
<reference evidence="1 2" key="1">
    <citation type="journal article" date="2018" name="Harmful Algae">
        <title>The highly heterogeneous methylated genomes and diverse restriction-modification systems of bloom-forming Microcystis.</title>
        <authorList>
            <person name="Zhao L."/>
            <person name="Song Y."/>
            <person name="Li L."/>
            <person name="Gan N."/>
            <person name="Brand J.J."/>
            <person name="Song L."/>
        </authorList>
    </citation>
    <scope>NUCLEOTIDE SEQUENCE [LARGE SCALE GENOMIC DNA]</scope>
    <source>
        <strain evidence="1 2">PCC 7806SL</strain>
    </source>
</reference>
<sequence>METMAVIPSQHQELGTMPNQFTVHICSETLSTNTFVLRSINKAESLDYCLWVIPLPHG</sequence>
<proteinExistence type="predicted"/>
<dbReference type="Proteomes" id="UP000192439">
    <property type="component" value="Chromosome"/>
</dbReference>
<accession>A0AB33BK75</accession>
<keyword evidence="2" id="KW-1185">Reference proteome</keyword>
<name>A0AB33BK75_MICA7</name>
<evidence type="ECO:0000313" key="2">
    <source>
        <dbReference type="Proteomes" id="UP000192439"/>
    </source>
</evidence>
<organism evidence="1 2">
    <name type="scientific">Microcystis aeruginosa PCC 7806SL</name>
    <dbReference type="NCBI Taxonomy" id="1903187"/>
    <lineage>
        <taxon>Bacteria</taxon>
        <taxon>Bacillati</taxon>
        <taxon>Cyanobacteriota</taxon>
        <taxon>Cyanophyceae</taxon>
        <taxon>Oscillatoriophycideae</taxon>
        <taxon>Chroococcales</taxon>
        <taxon>Microcystaceae</taxon>
        <taxon>Microcystis</taxon>
    </lineage>
</organism>